<evidence type="ECO:0000259" key="1">
    <source>
        <dbReference type="PROSITE" id="PS50112"/>
    </source>
</evidence>
<evidence type="ECO:0000313" key="3">
    <source>
        <dbReference type="EMBL" id="GLR63765.1"/>
    </source>
</evidence>
<dbReference type="EMBL" id="BSOR01000017">
    <property type="protein sequence ID" value="GLR63765.1"/>
    <property type="molecule type" value="Genomic_DNA"/>
</dbReference>
<protein>
    <recommendedName>
        <fullName evidence="5">PAS domain S-box-containing protein/diguanylate cyclase (GGDEF) domain-containing protein</fullName>
    </recommendedName>
</protein>
<dbReference type="SUPFAM" id="SSF55073">
    <property type="entry name" value="Nucleotide cyclase"/>
    <property type="match status" value="1"/>
</dbReference>
<comment type="caution">
    <text evidence="3">The sequence shown here is derived from an EMBL/GenBank/DDBJ whole genome shotgun (WGS) entry which is preliminary data.</text>
</comment>
<dbReference type="RefSeq" id="WP_027850849.1">
    <property type="nucleotide sequence ID" value="NZ_BSOR01000017.1"/>
</dbReference>
<reference evidence="4" key="1">
    <citation type="journal article" date="2019" name="Int. J. Syst. Evol. Microbiol.">
        <title>The Global Catalogue of Microorganisms (GCM) 10K type strain sequencing project: providing services to taxonomists for standard genome sequencing and annotation.</title>
        <authorList>
            <consortium name="The Broad Institute Genomics Platform"/>
            <consortium name="The Broad Institute Genome Sequencing Center for Infectious Disease"/>
            <person name="Wu L."/>
            <person name="Ma J."/>
        </authorList>
    </citation>
    <scope>NUCLEOTIDE SEQUENCE [LARGE SCALE GENOMIC DNA]</scope>
    <source>
        <strain evidence="4">NBRC 100033</strain>
    </source>
</reference>
<dbReference type="PROSITE" id="PS50112">
    <property type="entry name" value="PAS"/>
    <property type="match status" value="1"/>
</dbReference>
<dbReference type="Gene3D" id="3.30.450.20">
    <property type="entry name" value="PAS domain"/>
    <property type="match status" value="1"/>
</dbReference>
<dbReference type="NCBIfam" id="TIGR00254">
    <property type="entry name" value="GGDEF"/>
    <property type="match status" value="1"/>
</dbReference>
<feature type="domain" description="GGDEF" evidence="2">
    <location>
        <begin position="170"/>
        <end position="302"/>
    </location>
</feature>
<dbReference type="Gene3D" id="3.30.70.270">
    <property type="match status" value="1"/>
</dbReference>
<dbReference type="NCBIfam" id="TIGR00229">
    <property type="entry name" value="sensory_box"/>
    <property type="match status" value="1"/>
</dbReference>
<sequence>MARISEQEVTHILQQSLDLVLILDPGDLTLMFVNEHGANWLGYTAANLMDKLPIEFMPEMSAAELEGILENLRILDVGEGTVLVTPVRRSLGNDHDFEFRLQLIEIGGREFVLANGRDIAERVAVTDEVHNLLADAQTESRQDKTTQLYQRDTFLQIFRDLVKEVGPDGLRLTLVVIDMKNLHEINTQFGQGVGDRVLRNMGNLLRHAATREDICARFSGRKLCILLPRKGQNDGLNLAEKVNRALTKVKYSEYPELRIHTSVGVAELPEPNEPELLLEKVISQMRELKSEEVAQEVHRLGLLVI</sequence>
<dbReference type="PANTHER" id="PTHR44757:SF2">
    <property type="entry name" value="BIOFILM ARCHITECTURE MAINTENANCE PROTEIN MBAA"/>
    <property type="match status" value="1"/>
</dbReference>
<evidence type="ECO:0000313" key="4">
    <source>
        <dbReference type="Proteomes" id="UP001156682"/>
    </source>
</evidence>
<dbReference type="InterPro" id="IPR000014">
    <property type="entry name" value="PAS"/>
</dbReference>
<accession>A0ABQ5ZXL5</accession>
<keyword evidence="4" id="KW-1185">Reference proteome</keyword>
<dbReference type="PANTHER" id="PTHR44757">
    <property type="entry name" value="DIGUANYLATE CYCLASE DGCP"/>
    <property type="match status" value="1"/>
</dbReference>
<dbReference type="CDD" id="cd01949">
    <property type="entry name" value="GGDEF"/>
    <property type="match status" value="1"/>
</dbReference>
<dbReference type="InterPro" id="IPR029787">
    <property type="entry name" value="Nucleotide_cyclase"/>
</dbReference>
<dbReference type="PROSITE" id="PS50887">
    <property type="entry name" value="GGDEF"/>
    <property type="match status" value="1"/>
</dbReference>
<dbReference type="Proteomes" id="UP001156682">
    <property type="component" value="Unassembled WGS sequence"/>
</dbReference>
<feature type="domain" description="PAS" evidence="1">
    <location>
        <begin position="5"/>
        <end position="51"/>
    </location>
</feature>
<dbReference type="Pfam" id="PF00990">
    <property type="entry name" value="GGDEF"/>
    <property type="match status" value="1"/>
</dbReference>
<organism evidence="3 4">
    <name type="scientific">Marinospirillum insulare</name>
    <dbReference type="NCBI Taxonomy" id="217169"/>
    <lineage>
        <taxon>Bacteria</taxon>
        <taxon>Pseudomonadati</taxon>
        <taxon>Pseudomonadota</taxon>
        <taxon>Gammaproteobacteria</taxon>
        <taxon>Oceanospirillales</taxon>
        <taxon>Oceanospirillaceae</taxon>
        <taxon>Marinospirillum</taxon>
    </lineage>
</organism>
<evidence type="ECO:0000259" key="2">
    <source>
        <dbReference type="PROSITE" id="PS50887"/>
    </source>
</evidence>
<dbReference type="InterPro" id="IPR000160">
    <property type="entry name" value="GGDEF_dom"/>
</dbReference>
<dbReference type="InterPro" id="IPR043128">
    <property type="entry name" value="Rev_trsase/Diguanyl_cyclase"/>
</dbReference>
<proteinExistence type="predicted"/>
<dbReference type="InterPro" id="IPR035965">
    <property type="entry name" value="PAS-like_dom_sf"/>
</dbReference>
<dbReference type="SUPFAM" id="SSF55785">
    <property type="entry name" value="PYP-like sensor domain (PAS domain)"/>
    <property type="match status" value="1"/>
</dbReference>
<name>A0ABQ5ZXL5_9GAMM</name>
<gene>
    <name evidence="3" type="ORF">GCM10007878_12000</name>
</gene>
<evidence type="ECO:0008006" key="5">
    <source>
        <dbReference type="Google" id="ProtNLM"/>
    </source>
</evidence>
<dbReference type="SMART" id="SM00267">
    <property type="entry name" value="GGDEF"/>
    <property type="match status" value="1"/>
</dbReference>
<dbReference type="InterPro" id="IPR052155">
    <property type="entry name" value="Biofilm_reg_signaling"/>
</dbReference>